<evidence type="ECO:0000313" key="2">
    <source>
        <dbReference type="Proteomes" id="UP000756132"/>
    </source>
</evidence>
<accession>A0A9Q8P7K7</accession>
<dbReference type="Proteomes" id="UP000756132">
    <property type="component" value="Chromosome 4"/>
</dbReference>
<protein>
    <submittedName>
        <fullName evidence="1">Uncharacterized protein</fullName>
    </submittedName>
</protein>
<proteinExistence type="predicted"/>
<name>A0A9Q8P7K7_PASFU</name>
<reference evidence="1" key="1">
    <citation type="submission" date="2021-12" db="EMBL/GenBank/DDBJ databases">
        <authorList>
            <person name="Zaccaron A."/>
            <person name="Stergiopoulos I."/>
        </authorList>
    </citation>
    <scope>NUCLEOTIDE SEQUENCE</scope>
    <source>
        <strain evidence="1">Race5_Kim</strain>
    </source>
</reference>
<gene>
    <name evidence="1" type="ORF">CLAFUR5_04068</name>
</gene>
<sequence>MHLVHTCIGSSLRLQGIYHSGDGGMYGELIQNRAFQGTQNGNGAYGTPSLTPTTRYLSPLGSEIEQRIATRRM</sequence>
<evidence type="ECO:0000313" key="1">
    <source>
        <dbReference type="EMBL" id="UJO15992.1"/>
    </source>
</evidence>
<organism evidence="1 2">
    <name type="scientific">Passalora fulva</name>
    <name type="common">Tomato leaf mold</name>
    <name type="synonym">Cladosporium fulvum</name>
    <dbReference type="NCBI Taxonomy" id="5499"/>
    <lineage>
        <taxon>Eukaryota</taxon>
        <taxon>Fungi</taxon>
        <taxon>Dikarya</taxon>
        <taxon>Ascomycota</taxon>
        <taxon>Pezizomycotina</taxon>
        <taxon>Dothideomycetes</taxon>
        <taxon>Dothideomycetidae</taxon>
        <taxon>Mycosphaerellales</taxon>
        <taxon>Mycosphaerellaceae</taxon>
        <taxon>Fulvia</taxon>
    </lineage>
</organism>
<dbReference type="AlphaFoldDB" id="A0A9Q8P7K7"/>
<dbReference type="RefSeq" id="XP_047760358.1">
    <property type="nucleotide sequence ID" value="XM_047903216.1"/>
</dbReference>
<dbReference type="OrthoDB" id="406864at2759"/>
<reference evidence="1" key="2">
    <citation type="journal article" date="2022" name="Microb. Genom.">
        <title>A chromosome-scale genome assembly of the tomato pathogen Cladosporium fulvum reveals a compartmentalized genome architecture and the presence of a dispensable chromosome.</title>
        <authorList>
            <person name="Zaccaron A.Z."/>
            <person name="Chen L.H."/>
            <person name="Samaras A."/>
            <person name="Stergiopoulos I."/>
        </authorList>
    </citation>
    <scope>NUCLEOTIDE SEQUENCE</scope>
    <source>
        <strain evidence="1">Race5_Kim</strain>
    </source>
</reference>
<keyword evidence="2" id="KW-1185">Reference proteome</keyword>
<dbReference type="KEGG" id="ffu:CLAFUR5_04068"/>
<dbReference type="GeneID" id="71983946"/>
<dbReference type="EMBL" id="CP090166">
    <property type="protein sequence ID" value="UJO15992.1"/>
    <property type="molecule type" value="Genomic_DNA"/>
</dbReference>